<dbReference type="AlphaFoldDB" id="A0A8S1HNF5"/>
<sequence>MYCICRHHPSNQHEDDLSEIGTRLEGDLEEEESKRKVGDVFLVLSQAESERPRRPATFNHSPRLSVLAYLFLPSVPPFLASFK</sequence>
<organism evidence="1 2">
    <name type="scientific">Caenorhabditis auriculariae</name>
    <dbReference type="NCBI Taxonomy" id="2777116"/>
    <lineage>
        <taxon>Eukaryota</taxon>
        <taxon>Metazoa</taxon>
        <taxon>Ecdysozoa</taxon>
        <taxon>Nematoda</taxon>
        <taxon>Chromadorea</taxon>
        <taxon>Rhabditida</taxon>
        <taxon>Rhabditina</taxon>
        <taxon>Rhabditomorpha</taxon>
        <taxon>Rhabditoidea</taxon>
        <taxon>Rhabditidae</taxon>
        <taxon>Peloderinae</taxon>
        <taxon>Caenorhabditis</taxon>
    </lineage>
</organism>
<protein>
    <submittedName>
        <fullName evidence="1">Uncharacterized protein</fullName>
    </submittedName>
</protein>
<evidence type="ECO:0000313" key="1">
    <source>
        <dbReference type="EMBL" id="CAD6195899.1"/>
    </source>
</evidence>
<proteinExistence type="predicted"/>
<reference evidence="1" key="1">
    <citation type="submission" date="2020-10" db="EMBL/GenBank/DDBJ databases">
        <authorList>
            <person name="Kikuchi T."/>
        </authorList>
    </citation>
    <scope>NUCLEOTIDE SEQUENCE</scope>
    <source>
        <strain evidence="1">NKZ352</strain>
    </source>
</reference>
<evidence type="ECO:0000313" key="2">
    <source>
        <dbReference type="Proteomes" id="UP000835052"/>
    </source>
</evidence>
<keyword evidence="2" id="KW-1185">Reference proteome</keyword>
<dbReference type="Proteomes" id="UP000835052">
    <property type="component" value="Unassembled WGS sequence"/>
</dbReference>
<dbReference type="EMBL" id="CAJGYM010000062">
    <property type="protein sequence ID" value="CAD6195899.1"/>
    <property type="molecule type" value="Genomic_DNA"/>
</dbReference>
<comment type="caution">
    <text evidence="1">The sequence shown here is derived from an EMBL/GenBank/DDBJ whole genome shotgun (WGS) entry which is preliminary data.</text>
</comment>
<gene>
    <name evidence="1" type="ORF">CAUJ_LOCUS11817</name>
</gene>
<accession>A0A8S1HNF5</accession>
<name>A0A8S1HNF5_9PELO</name>